<reference evidence="2" key="2">
    <citation type="journal article" date="2020" name="Microorganisms">
        <title>Osmotic Adaptation and Compatible Solute Biosynthesis of Phototrophic Bacteria as Revealed from Genome Analyses.</title>
        <authorList>
            <person name="Imhoff J.F."/>
            <person name="Rahn T."/>
            <person name="Kunzel S."/>
            <person name="Keller A."/>
            <person name="Neulinger S.C."/>
        </authorList>
    </citation>
    <scope>NUCLEOTIDE SEQUENCE</scope>
    <source>
        <strain evidence="2">IM 151</strain>
    </source>
</reference>
<keyword evidence="3" id="KW-1185">Reference proteome</keyword>
<dbReference type="Gene3D" id="3.40.50.2000">
    <property type="entry name" value="Glycogen Phosphorylase B"/>
    <property type="match status" value="2"/>
</dbReference>
<dbReference type="Pfam" id="PF13692">
    <property type="entry name" value="Glyco_trans_1_4"/>
    <property type="match status" value="1"/>
</dbReference>
<dbReference type="Proteomes" id="UP001041814">
    <property type="component" value="Unassembled WGS sequence"/>
</dbReference>
<dbReference type="Pfam" id="PF13439">
    <property type="entry name" value="Glyco_transf_4"/>
    <property type="match status" value="1"/>
</dbReference>
<dbReference type="InterPro" id="IPR028098">
    <property type="entry name" value="Glyco_trans_4-like_N"/>
</dbReference>
<dbReference type="RefSeq" id="WP_200378242.1">
    <property type="nucleotide sequence ID" value="NZ_NRRU01000019.1"/>
</dbReference>
<reference evidence="2" key="1">
    <citation type="submission" date="2017-08" db="EMBL/GenBank/DDBJ databases">
        <authorList>
            <person name="Imhoff J.F."/>
            <person name="Rahn T."/>
            <person name="Kuenzel S."/>
            <person name="Neulinger S.C."/>
        </authorList>
    </citation>
    <scope>NUCLEOTIDE SEQUENCE</scope>
    <source>
        <strain evidence="2">IM 151</strain>
    </source>
</reference>
<dbReference type="PANTHER" id="PTHR12526:SF635">
    <property type="entry name" value="GLYCOSYL TRANSFERASE GROUP 1"/>
    <property type="match status" value="1"/>
</dbReference>
<accession>A0ABS1DTI5</accession>
<organism evidence="2 3">
    <name type="scientific">Rubrivivax gelatinosus</name>
    <name type="common">Rhodocyclus gelatinosus</name>
    <name type="synonym">Rhodopseudomonas gelatinosa</name>
    <dbReference type="NCBI Taxonomy" id="28068"/>
    <lineage>
        <taxon>Bacteria</taxon>
        <taxon>Pseudomonadati</taxon>
        <taxon>Pseudomonadota</taxon>
        <taxon>Betaproteobacteria</taxon>
        <taxon>Burkholderiales</taxon>
        <taxon>Sphaerotilaceae</taxon>
        <taxon>Rubrivivax</taxon>
    </lineage>
</organism>
<evidence type="ECO:0000313" key="2">
    <source>
        <dbReference type="EMBL" id="MBK1712490.1"/>
    </source>
</evidence>
<dbReference type="EMBL" id="NRRU01000019">
    <property type="protein sequence ID" value="MBK1712490.1"/>
    <property type="molecule type" value="Genomic_DNA"/>
</dbReference>
<dbReference type="SUPFAM" id="SSF53756">
    <property type="entry name" value="UDP-Glycosyltransferase/glycogen phosphorylase"/>
    <property type="match status" value="1"/>
</dbReference>
<dbReference type="PANTHER" id="PTHR12526">
    <property type="entry name" value="GLYCOSYLTRANSFERASE"/>
    <property type="match status" value="1"/>
</dbReference>
<name>A0ABS1DTI5_RUBGE</name>
<proteinExistence type="predicted"/>
<evidence type="ECO:0000259" key="1">
    <source>
        <dbReference type="Pfam" id="PF13439"/>
    </source>
</evidence>
<gene>
    <name evidence="2" type="ORF">CKO43_06810</name>
</gene>
<evidence type="ECO:0000313" key="3">
    <source>
        <dbReference type="Proteomes" id="UP001041814"/>
    </source>
</evidence>
<comment type="caution">
    <text evidence="2">The sequence shown here is derived from an EMBL/GenBank/DDBJ whole genome shotgun (WGS) entry which is preliminary data.</text>
</comment>
<sequence>MKVALVSSFDLDGGAARAAYRLLDAIVRAGVDARLFVQVRSAGDVRVDGPSGGVARIWARLRPHLDHLPARRTGATLGAFSVNWLPAGIAGRLAAFAPDLVHWHGLHAGFASVREIERLGRPAVWTAHDMWPFTGGCHYDEGCGGFETRGCSPCPQQHARPAAPLAARRLHAKVQAAQRGRLAFVTPSRWLADVAARSPVARERPVHVIPNGLDLERFRPIDRTAARALFGLPAERVVLLFGAVHATSDRRKGYDLLDAALARLQGSPWRDRVVLAVYGGARGRSSVHGVPAYGVGQLHDEESLIALYSAADVFVAPSRQDNLPNTVLEATACALPTVGFATGGIPDLVEDGVTGWLAQTVDADALYAALERALQDPARRAAAGQAARARAVERFSDAASALEHRRLYAQLIEQARR</sequence>
<protein>
    <recommendedName>
        <fullName evidence="1">Glycosyltransferase subfamily 4-like N-terminal domain-containing protein</fullName>
    </recommendedName>
</protein>
<feature type="domain" description="Glycosyltransferase subfamily 4-like N-terminal" evidence="1">
    <location>
        <begin position="13"/>
        <end position="217"/>
    </location>
</feature>